<dbReference type="GO" id="GO:0008395">
    <property type="term" value="F:steroid hydroxylase activity"/>
    <property type="evidence" value="ECO:0007669"/>
    <property type="project" value="TreeGrafter"/>
</dbReference>
<dbReference type="InterPro" id="IPR017972">
    <property type="entry name" value="Cyt_P450_CS"/>
</dbReference>
<dbReference type="GO" id="GO:0016705">
    <property type="term" value="F:oxidoreductase activity, acting on paired donors, with incorporation or reduction of molecular oxygen"/>
    <property type="evidence" value="ECO:0007669"/>
    <property type="project" value="InterPro"/>
</dbReference>
<evidence type="ECO:0000256" key="4">
    <source>
        <dbReference type="ARBA" id="ARBA00022723"/>
    </source>
</evidence>
<sequence>MSSVIPDFGLLQRELSLLNLVVCGIIAYVLWRLWRFAVRPFFDPNSPREVPYVIPFAGHAISMLRNPHDLLSFAIKYCKGSGEPVAINVFGQTIYFILSEQDATAVLREPPQLSHKEHLKSLLMGLGCSESGISEMDHDSQPKAPALVLVAEEFMRKQLLEKSLSTELLARSLEVLESHVRWDAINAPALLRTSADEHERTVSLWKWAQTAIIGAVTTAWFGDSIWTLSPCIVEDLVCLEMDLWKLLFKLPRPCGEKVRAARARMQRCLVEYMRLPPSSQGDQCWAVRSAVPEMRRRRLSEEDMASYLLMVLWGSNANIFKLGFWLLAHICSDQATLTAVMAEVDAIISASNHAQESLSALSLRLGQNPLLEALYNETQRLTINSGSARTVEQDVTINGRTYKAGAHLLIPYRQLAMSHPLLAQDWDRFQPDRFLSNPTLGHSKSFLPFGAGKHKCVGRFLTKRLALTFTALVVHRFTVRPLDEVPAIGFTPVTSGPGGPVKGSDMQLIISQRDVLS</sequence>
<feature type="transmembrane region" description="Helical" evidence="10">
    <location>
        <begin position="15"/>
        <end position="34"/>
    </location>
</feature>
<keyword evidence="7 9" id="KW-0503">Monooxygenase</keyword>
<evidence type="ECO:0000256" key="9">
    <source>
        <dbReference type="RuleBase" id="RU000461"/>
    </source>
</evidence>
<dbReference type="PANTHER" id="PTHR24304">
    <property type="entry name" value="CYTOCHROME P450 FAMILY 7"/>
    <property type="match status" value="1"/>
</dbReference>
<reference evidence="11 12" key="1">
    <citation type="submission" date="2019-04" db="EMBL/GenBank/DDBJ databases">
        <title>Friends and foes A comparative genomics study of 23 Aspergillus species from section Flavi.</title>
        <authorList>
            <consortium name="DOE Joint Genome Institute"/>
            <person name="Kjaerbolling I."/>
            <person name="Vesth T."/>
            <person name="Frisvad J.C."/>
            <person name="Nybo J.L."/>
            <person name="Theobald S."/>
            <person name="Kildgaard S."/>
            <person name="Isbrandt T."/>
            <person name="Kuo A."/>
            <person name="Sato A."/>
            <person name="Lyhne E.K."/>
            <person name="Kogle M.E."/>
            <person name="Wiebenga A."/>
            <person name="Kun R.S."/>
            <person name="Lubbers R.J."/>
            <person name="Makela M.R."/>
            <person name="Barry K."/>
            <person name="Chovatia M."/>
            <person name="Clum A."/>
            <person name="Daum C."/>
            <person name="Haridas S."/>
            <person name="He G."/>
            <person name="LaButti K."/>
            <person name="Lipzen A."/>
            <person name="Mondo S."/>
            <person name="Riley R."/>
            <person name="Salamov A."/>
            <person name="Simmons B.A."/>
            <person name="Magnuson J.K."/>
            <person name="Henrissat B."/>
            <person name="Mortensen U.H."/>
            <person name="Larsen T.O."/>
            <person name="Devries R.P."/>
            <person name="Grigoriev I.V."/>
            <person name="Machida M."/>
            <person name="Baker S.E."/>
            <person name="Andersen M.R."/>
        </authorList>
    </citation>
    <scope>NUCLEOTIDE SEQUENCE [LARGE SCALE GENOMIC DNA]</scope>
    <source>
        <strain evidence="11 12">CBS 117626</strain>
    </source>
</reference>
<evidence type="ECO:0000256" key="8">
    <source>
        <dbReference type="PIRSR" id="PIRSR602403-1"/>
    </source>
</evidence>
<dbReference type="GO" id="GO:0020037">
    <property type="term" value="F:heme binding"/>
    <property type="evidence" value="ECO:0007669"/>
    <property type="project" value="InterPro"/>
</dbReference>
<accession>A0A5N6ULX8</accession>
<organism evidence="11 12">
    <name type="scientific">Aspergillus tamarii</name>
    <dbReference type="NCBI Taxonomy" id="41984"/>
    <lineage>
        <taxon>Eukaryota</taxon>
        <taxon>Fungi</taxon>
        <taxon>Dikarya</taxon>
        <taxon>Ascomycota</taxon>
        <taxon>Pezizomycotina</taxon>
        <taxon>Eurotiomycetes</taxon>
        <taxon>Eurotiomycetidae</taxon>
        <taxon>Eurotiales</taxon>
        <taxon>Aspergillaceae</taxon>
        <taxon>Aspergillus</taxon>
        <taxon>Aspergillus subgen. Circumdati</taxon>
    </lineage>
</organism>
<protein>
    <submittedName>
        <fullName evidence="11">Cytochrome P450</fullName>
    </submittedName>
</protein>
<keyword evidence="10" id="KW-0812">Transmembrane</keyword>
<dbReference type="SUPFAM" id="SSF48264">
    <property type="entry name" value="Cytochrome P450"/>
    <property type="match status" value="1"/>
</dbReference>
<keyword evidence="10" id="KW-1133">Transmembrane helix</keyword>
<evidence type="ECO:0000256" key="2">
    <source>
        <dbReference type="ARBA" id="ARBA00010617"/>
    </source>
</evidence>
<evidence type="ECO:0000313" key="11">
    <source>
        <dbReference type="EMBL" id="KAE8159536.1"/>
    </source>
</evidence>
<comment type="similarity">
    <text evidence="2 9">Belongs to the cytochrome P450 family.</text>
</comment>
<keyword evidence="4 8" id="KW-0479">Metal-binding</keyword>
<dbReference type="InterPro" id="IPR002403">
    <property type="entry name" value="Cyt_P450_E_grp-IV"/>
</dbReference>
<dbReference type="Proteomes" id="UP000326950">
    <property type="component" value="Unassembled WGS sequence"/>
</dbReference>
<name>A0A5N6ULX8_ASPTM</name>
<dbReference type="PRINTS" id="PR00465">
    <property type="entry name" value="EP450IV"/>
</dbReference>
<gene>
    <name evidence="11" type="ORF">BDV40DRAFT_303193</name>
</gene>
<dbReference type="PANTHER" id="PTHR24304:SF2">
    <property type="entry name" value="24-HYDROXYCHOLESTEROL 7-ALPHA-HYDROXYLASE"/>
    <property type="match status" value="1"/>
</dbReference>
<evidence type="ECO:0000256" key="7">
    <source>
        <dbReference type="ARBA" id="ARBA00023033"/>
    </source>
</evidence>
<evidence type="ECO:0000256" key="5">
    <source>
        <dbReference type="ARBA" id="ARBA00023002"/>
    </source>
</evidence>
<evidence type="ECO:0000256" key="3">
    <source>
        <dbReference type="ARBA" id="ARBA00022617"/>
    </source>
</evidence>
<dbReference type="InterPro" id="IPR001128">
    <property type="entry name" value="Cyt_P450"/>
</dbReference>
<comment type="cofactor">
    <cofactor evidence="1 8">
        <name>heme</name>
        <dbReference type="ChEBI" id="CHEBI:30413"/>
    </cofactor>
</comment>
<dbReference type="AlphaFoldDB" id="A0A5N6ULX8"/>
<dbReference type="CDD" id="cd11040">
    <property type="entry name" value="CYP7_CYP8-like"/>
    <property type="match status" value="1"/>
</dbReference>
<evidence type="ECO:0000256" key="1">
    <source>
        <dbReference type="ARBA" id="ARBA00001971"/>
    </source>
</evidence>
<evidence type="ECO:0000256" key="6">
    <source>
        <dbReference type="ARBA" id="ARBA00023004"/>
    </source>
</evidence>
<feature type="transmembrane region" description="Helical" evidence="10">
    <location>
        <begin position="304"/>
        <end position="328"/>
    </location>
</feature>
<evidence type="ECO:0000256" key="10">
    <source>
        <dbReference type="SAM" id="Phobius"/>
    </source>
</evidence>
<keyword evidence="12" id="KW-1185">Reference proteome</keyword>
<dbReference type="InterPro" id="IPR050529">
    <property type="entry name" value="CYP450_sterol_14alpha_dmase"/>
</dbReference>
<dbReference type="Pfam" id="PF00067">
    <property type="entry name" value="p450"/>
    <property type="match status" value="1"/>
</dbReference>
<keyword evidence="10" id="KW-0472">Membrane</keyword>
<keyword evidence="3 8" id="KW-0349">Heme</keyword>
<keyword evidence="5 9" id="KW-0560">Oxidoreductase</keyword>
<dbReference type="EMBL" id="ML738673">
    <property type="protein sequence ID" value="KAE8159536.1"/>
    <property type="molecule type" value="Genomic_DNA"/>
</dbReference>
<dbReference type="OrthoDB" id="1470350at2759"/>
<feature type="binding site" description="axial binding residue" evidence="8">
    <location>
        <position position="456"/>
    </location>
    <ligand>
        <name>heme</name>
        <dbReference type="ChEBI" id="CHEBI:30413"/>
    </ligand>
    <ligandPart>
        <name>Fe</name>
        <dbReference type="ChEBI" id="CHEBI:18248"/>
    </ligandPart>
</feature>
<dbReference type="InterPro" id="IPR036396">
    <property type="entry name" value="Cyt_P450_sf"/>
</dbReference>
<dbReference type="GO" id="GO:0005506">
    <property type="term" value="F:iron ion binding"/>
    <property type="evidence" value="ECO:0007669"/>
    <property type="project" value="InterPro"/>
</dbReference>
<dbReference type="Gene3D" id="1.10.630.10">
    <property type="entry name" value="Cytochrome P450"/>
    <property type="match status" value="1"/>
</dbReference>
<dbReference type="PROSITE" id="PS00086">
    <property type="entry name" value="CYTOCHROME_P450"/>
    <property type="match status" value="1"/>
</dbReference>
<proteinExistence type="inferred from homology"/>
<keyword evidence="6 8" id="KW-0408">Iron</keyword>
<evidence type="ECO:0000313" key="12">
    <source>
        <dbReference type="Proteomes" id="UP000326950"/>
    </source>
</evidence>